<feature type="compositionally biased region" description="Basic and acidic residues" evidence="1">
    <location>
        <begin position="72"/>
        <end position="84"/>
    </location>
</feature>
<feature type="region of interest" description="Disordered" evidence="1">
    <location>
        <begin position="1"/>
        <end position="84"/>
    </location>
</feature>
<accession>A0ABQ4Q9U5</accession>
<organism evidence="2 3">
    <name type="scientific">Noviherbaspirillum aridicola</name>
    <dbReference type="NCBI Taxonomy" id="2849687"/>
    <lineage>
        <taxon>Bacteria</taxon>
        <taxon>Pseudomonadati</taxon>
        <taxon>Pseudomonadota</taxon>
        <taxon>Betaproteobacteria</taxon>
        <taxon>Burkholderiales</taxon>
        <taxon>Oxalobacteraceae</taxon>
        <taxon>Noviherbaspirillum</taxon>
    </lineage>
</organism>
<feature type="compositionally biased region" description="Basic and acidic residues" evidence="1">
    <location>
        <begin position="157"/>
        <end position="166"/>
    </location>
</feature>
<feature type="region of interest" description="Disordered" evidence="1">
    <location>
        <begin position="143"/>
        <end position="166"/>
    </location>
</feature>
<keyword evidence="3" id="KW-1185">Reference proteome</keyword>
<protein>
    <recommendedName>
        <fullName evidence="4">Histone H1/5</fullName>
    </recommendedName>
</protein>
<comment type="caution">
    <text evidence="2">The sequence shown here is derived from an EMBL/GenBank/DDBJ whole genome shotgun (WGS) entry which is preliminary data.</text>
</comment>
<evidence type="ECO:0000313" key="3">
    <source>
        <dbReference type="Proteomes" id="UP000887222"/>
    </source>
</evidence>
<dbReference type="EMBL" id="BPMK01000024">
    <property type="protein sequence ID" value="GIZ54001.1"/>
    <property type="molecule type" value="Genomic_DNA"/>
</dbReference>
<dbReference type="Proteomes" id="UP000887222">
    <property type="component" value="Unassembled WGS sequence"/>
</dbReference>
<feature type="compositionally biased region" description="Low complexity" evidence="1">
    <location>
        <begin position="8"/>
        <end position="53"/>
    </location>
</feature>
<gene>
    <name evidence="2" type="ORF">NCCP691_40150</name>
</gene>
<feature type="compositionally biased region" description="Low complexity" evidence="1">
    <location>
        <begin position="60"/>
        <end position="71"/>
    </location>
</feature>
<evidence type="ECO:0000313" key="2">
    <source>
        <dbReference type="EMBL" id="GIZ54001.1"/>
    </source>
</evidence>
<reference evidence="2 3" key="1">
    <citation type="journal article" date="2022" name="Int. J. Syst. Evol. Microbiol.">
        <title>Noviherbaspirillum aridicola sp. nov., isolated from an arid soil in Pakistan.</title>
        <authorList>
            <person name="Khan I.U."/>
            <person name="Saqib M."/>
            <person name="Amin A."/>
            <person name="Hussain F."/>
            <person name="Li L."/>
            <person name="Liu Y.H."/>
            <person name="Fang B.Z."/>
            <person name="Ahmed I."/>
            <person name="Li W.J."/>
        </authorList>
    </citation>
    <scope>NUCLEOTIDE SEQUENCE [LARGE SCALE GENOMIC DNA]</scope>
    <source>
        <strain evidence="2 3">NCCP-691</strain>
    </source>
</reference>
<dbReference type="RefSeq" id="WP_220810415.1">
    <property type="nucleotide sequence ID" value="NZ_BPMK01000024.1"/>
</dbReference>
<evidence type="ECO:0008006" key="4">
    <source>
        <dbReference type="Google" id="ProtNLM"/>
    </source>
</evidence>
<proteinExistence type="predicted"/>
<sequence length="166" mass="17098">MAKTIASKAESATPAAGKAAPAAKKVSKVTAQAKAPAAVPAEQAAPAAKPAAKPVEKPAAKPAARKAAAVKAKPEVKAEPEVRARKPKLVRDSFTMPESEYAALGEIKKACLKAGIEVKKSELLRAGVALLKRLDVQGVRDVLGSLPSLKAGRPKKGKQEGKQEGK</sequence>
<evidence type="ECO:0000256" key="1">
    <source>
        <dbReference type="SAM" id="MobiDB-lite"/>
    </source>
</evidence>
<name>A0ABQ4Q9U5_9BURK</name>